<dbReference type="Pfam" id="PF04143">
    <property type="entry name" value="Sulf_transp"/>
    <property type="match status" value="1"/>
</dbReference>
<dbReference type="EMBL" id="CP018076">
    <property type="protein sequence ID" value="APE44469.1"/>
    <property type="molecule type" value="Genomic_DNA"/>
</dbReference>
<evidence type="ECO:0000256" key="2">
    <source>
        <dbReference type="ARBA" id="ARBA00022448"/>
    </source>
</evidence>
<keyword evidence="5 9" id="KW-0812">Transmembrane</keyword>
<dbReference type="InterPro" id="IPR007272">
    <property type="entry name" value="Sulf_transp_TsuA/YedE"/>
</dbReference>
<keyword evidence="7 9" id="KW-0472">Membrane</keyword>
<protein>
    <recommendedName>
        <fullName evidence="12">YeeE/YedE family protein</fullName>
    </recommendedName>
</protein>
<evidence type="ECO:0000256" key="8">
    <source>
        <dbReference type="ARBA" id="ARBA00035655"/>
    </source>
</evidence>
<feature type="transmembrane region" description="Helical" evidence="9">
    <location>
        <begin position="12"/>
        <end position="32"/>
    </location>
</feature>
<feature type="transmembrane region" description="Helical" evidence="9">
    <location>
        <begin position="53"/>
        <end position="71"/>
    </location>
</feature>
<accession>A0A1J0WJJ9</accession>
<keyword evidence="2" id="KW-0813">Transport</keyword>
<feature type="transmembrane region" description="Helical" evidence="9">
    <location>
        <begin position="121"/>
        <end position="142"/>
    </location>
</feature>
<dbReference type="AlphaFoldDB" id="A0A1J0WJJ9"/>
<keyword evidence="6 9" id="KW-1133">Transmembrane helix</keyword>
<organism evidence="10 11">
    <name type="scientific">Sulfitobacter alexandrii</name>
    <dbReference type="NCBI Taxonomy" id="1917485"/>
    <lineage>
        <taxon>Bacteria</taxon>
        <taxon>Pseudomonadati</taxon>
        <taxon>Pseudomonadota</taxon>
        <taxon>Alphaproteobacteria</taxon>
        <taxon>Rhodobacterales</taxon>
        <taxon>Roseobacteraceae</taxon>
        <taxon>Sulfitobacter</taxon>
    </lineage>
</organism>
<name>A0A1J0WJJ9_9RHOB</name>
<dbReference type="STRING" id="1917485.BOO69_14390"/>
<comment type="subcellular location">
    <subcellularLocation>
        <location evidence="1">Cell inner membrane</location>
        <topology evidence="1">Multi-pass membrane protein</topology>
    </subcellularLocation>
</comment>
<reference evidence="10 11" key="1">
    <citation type="submission" date="2016-11" db="EMBL/GenBank/DDBJ databases">
        <title>Complete genome sequence of Sulfitobacter sp. AM1-D1, a toxic bacteria associated with marine dinoflagellate Alexandrium minutum in East China Sea.</title>
        <authorList>
            <person name="Yang Q."/>
            <person name="Zhang X."/>
            <person name="Tian X."/>
        </authorList>
    </citation>
    <scope>NUCLEOTIDE SEQUENCE [LARGE SCALE GENOMIC DNA]</scope>
    <source>
        <strain evidence="10 11">AM1-D1</strain>
    </source>
</reference>
<dbReference type="Proteomes" id="UP000181897">
    <property type="component" value="Chromosome"/>
</dbReference>
<evidence type="ECO:0000256" key="1">
    <source>
        <dbReference type="ARBA" id="ARBA00004429"/>
    </source>
</evidence>
<evidence type="ECO:0000313" key="11">
    <source>
        <dbReference type="Proteomes" id="UP000181897"/>
    </source>
</evidence>
<dbReference type="GO" id="GO:0005886">
    <property type="term" value="C:plasma membrane"/>
    <property type="evidence" value="ECO:0007669"/>
    <property type="project" value="UniProtKB-SubCell"/>
</dbReference>
<dbReference type="OrthoDB" id="9814020at2"/>
<evidence type="ECO:0000256" key="4">
    <source>
        <dbReference type="ARBA" id="ARBA00022519"/>
    </source>
</evidence>
<keyword evidence="4" id="KW-0997">Cell inner membrane</keyword>
<gene>
    <name evidence="10" type="ORF">BOO69_14390</name>
</gene>
<dbReference type="RefSeq" id="WP_071972811.1">
    <property type="nucleotide sequence ID" value="NZ_CP018076.1"/>
</dbReference>
<dbReference type="PANTHER" id="PTHR30574:SF1">
    <property type="entry name" value="SULPHUR TRANSPORT DOMAIN-CONTAINING PROTEIN"/>
    <property type="match status" value="1"/>
</dbReference>
<evidence type="ECO:0000313" key="10">
    <source>
        <dbReference type="EMBL" id="APE44469.1"/>
    </source>
</evidence>
<evidence type="ECO:0000256" key="5">
    <source>
        <dbReference type="ARBA" id="ARBA00022692"/>
    </source>
</evidence>
<evidence type="ECO:0000256" key="6">
    <source>
        <dbReference type="ARBA" id="ARBA00022989"/>
    </source>
</evidence>
<keyword evidence="3" id="KW-1003">Cell membrane</keyword>
<dbReference type="KEGG" id="suam:BOO69_14390"/>
<evidence type="ECO:0000256" key="3">
    <source>
        <dbReference type="ARBA" id="ARBA00022475"/>
    </source>
</evidence>
<evidence type="ECO:0000256" key="7">
    <source>
        <dbReference type="ARBA" id="ARBA00023136"/>
    </source>
</evidence>
<dbReference type="PANTHER" id="PTHR30574">
    <property type="entry name" value="INNER MEMBRANE PROTEIN YEDE"/>
    <property type="match status" value="1"/>
</dbReference>
<comment type="similarity">
    <text evidence="8">Belongs to the TsuA/YedE (TC 9.B.102) family.</text>
</comment>
<proteinExistence type="inferred from homology"/>
<keyword evidence="11" id="KW-1185">Reference proteome</keyword>
<feature type="transmembrane region" description="Helical" evidence="9">
    <location>
        <begin position="91"/>
        <end position="114"/>
    </location>
</feature>
<evidence type="ECO:0008006" key="12">
    <source>
        <dbReference type="Google" id="ProtNLM"/>
    </source>
</evidence>
<evidence type="ECO:0000256" key="9">
    <source>
        <dbReference type="SAM" id="Phobius"/>
    </source>
</evidence>
<sequence>MLPVTPTEFTPWSALGGGVLIGLSAVMVMALFGRIAGIVGITAGAATASDRDWRIAFIAGLVAAPLLWWLASGGFPAQTVSARLPEMAVAGLLVGAGTALGSGCTSGHGVCGLARLSGRSLVAVVVFMAFAALTVFVLRHVIGGAA</sequence>